<evidence type="ECO:0000313" key="2">
    <source>
        <dbReference type="EMBL" id="JAD82636.1"/>
    </source>
</evidence>
<accession>A0A0A9D4C8</accession>
<organism evidence="2">
    <name type="scientific">Arundo donax</name>
    <name type="common">Giant reed</name>
    <name type="synonym">Donax arundinaceus</name>
    <dbReference type="NCBI Taxonomy" id="35708"/>
    <lineage>
        <taxon>Eukaryota</taxon>
        <taxon>Viridiplantae</taxon>
        <taxon>Streptophyta</taxon>
        <taxon>Embryophyta</taxon>
        <taxon>Tracheophyta</taxon>
        <taxon>Spermatophyta</taxon>
        <taxon>Magnoliopsida</taxon>
        <taxon>Liliopsida</taxon>
        <taxon>Poales</taxon>
        <taxon>Poaceae</taxon>
        <taxon>PACMAD clade</taxon>
        <taxon>Arundinoideae</taxon>
        <taxon>Arundineae</taxon>
        <taxon>Arundo</taxon>
    </lineage>
</organism>
<proteinExistence type="predicted"/>
<dbReference type="AlphaFoldDB" id="A0A0A9D4C8"/>
<feature type="region of interest" description="Disordered" evidence="1">
    <location>
        <begin position="51"/>
        <end position="70"/>
    </location>
</feature>
<dbReference type="EMBL" id="GBRH01215259">
    <property type="protein sequence ID" value="JAD82636.1"/>
    <property type="molecule type" value="Transcribed_RNA"/>
</dbReference>
<reference evidence="2" key="2">
    <citation type="journal article" date="2015" name="Data Brief">
        <title>Shoot transcriptome of the giant reed, Arundo donax.</title>
        <authorList>
            <person name="Barrero R.A."/>
            <person name="Guerrero F.D."/>
            <person name="Moolhuijzen P."/>
            <person name="Goolsby J.A."/>
            <person name="Tidwell J."/>
            <person name="Bellgard S.E."/>
            <person name="Bellgard M.I."/>
        </authorList>
    </citation>
    <scope>NUCLEOTIDE SEQUENCE</scope>
    <source>
        <tissue evidence="2">Shoot tissue taken approximately 20 cm above the soil surface</tissue>
    </source>
</reference>
<evidence type="ECO:0000256" key="1">
    <source>
        <dbReference type="SAM" id="MobiDB-lite"/>
    </source>
</evidence>
<protein>
    <submittedName>
        <fullName evidence="2">Uncharacterized protein</fullName>
    </submittedName>
</protein>
<reference evidence="2" key="1">
    <citation type="submission" date="2014-09" db="EMBL/GenBank/DDBJ databases">
        <authorList>
            <person name="Magalhaes I.L.F."/>
            <person name="Oliveira U."/>
            <person name="Santos F.R."/>
            <person name="Vidigal T.H.D.A."/>
            <person name="Brescovit A.D."/>
            <person name="Santos A.J."/>
        </authorList>
    </citation>
    <scope>NUCLEOTIDE SEQUENCE</scope>
    <source>
        <tissue evidence="2">Shoot tissue taken approximately 20 cm above the soil surface</tissue>
    </source>
</reference>
<sequence>MPPKTCSAEEISPHFEYMSTRAVPTKTLVFKQQRTEKQCICFPALMPPPTGSHAGSTEASVTEVGSRPASSIARNTKTAFSDCPLCAYPAIMAFHVTSSLSSVP</sequence>
<name>A0A0A9D4C8_ARUDO</name>